<reference evidence="6" key="1">
    <citation type="journal article" date="2021" name="PeerJ">
        <title>Extensive microbial diversity within the chicken gut microbiome revealed by metagenomics and culture.</title>
        <authorList>
            <person name="Gilroy R."/>
            <person name="Ravi A."/>
            <person name="Getino M."/>
            <person name="Pursley I."/>
            <person name="Horton D.L."/>
            <person name="Alikhan N.F."/>
            <person name="Baker D."/>
            <person name="Gharbi K."/>
            <person name="Hall N."/>
            <person name="Watson M."/>
            <person name="Adriaenssens E.M."/>
            <person name="Foster-Nyarko E."/>
            <person name="Jarju S."/>
            <person name="Secka A."/>
            <person name="Antonio M."/>
            <person name="Oren A."/>
            <person name="Chaudhuri R.R."/>
            <person name="La Ragione R."/>
            <person name="Hildebrand F."/>
            <person name="Pallen M.J."/>
        </authorList>
    </citation>
    <scope>NUCLEOTIDE SEQUENCE</scope>
    <source>
        <strain evidence="6">CHK192-19661</strain>
    </source>
</reference>
<comment type="caution">
    <text evidence="6">The sequence shown here is derived from an EMBL/GenBank/DDBJ whole genome shotgun (WGS) entry which is preliminary data.</text>
</comment>
<dbReference type="GO" id="GO:0030272">
    <property type="term" value="F:5-formyltetrahydrofolate cyclo-ligase activity"/>
    <property type="evidence" value="ECO:0007669"/>
    <property type="project" value="UniProtKB-EC"/>
</dbReference>
<organism evidence="6 7">
    <name type="scientific">Candidatus Borkfalkia avicola</name>
    <dbReference type="NCBI Taxonomy" id="2838503"/>
    <lineage>
        <taxon>Bacteria</taxon>
        <taxon>Bacillati</taxon>
        <taxon>Bacillota</taxon>
        <taxon>Clostridia</taxon>
        <taxon>Christensenellales</taxon>
        <taxon>Christensenellaceae</taxon>
        <taxon>Candidatus Borkfalkia</taxon>
    </lineage>
</organism>
<keyword evidence="3 4" id="KW-0067">ATP-binding</keyword>
<dbReference type="Gene3D" id="3.40.50.10420">
    <property type="entry name" value="NagB/RpiA/CoA transferase-like"/>
    <property type="match status" value="1"/>
</dbReference>
<keyword evidence="5" id="KW-0479">Metal-binding</keyword>
<keyword evidence="6" id="KW-0436">Ligase</keyword>
<evidence type="ECO:0000313" key="7">
    <source>
        <dbReference type="Proteomes" id="UP000824025"/>
    </source>
</evidence>
<dbReference type="PANTHER" id="PTHR23407:SF1">
    <property type="entry name" value="5-FORMYLTETRAHYDROFOLATE CYCLO-LIGASE"/>
    <property type="match status" value="1"/>
</dbReference>
<keyword evidence="2 4" id="KW-0547">Nucleotide-binding</keyword>
<dbReference type="AlphaFoldDB" id="A0A9D2D7X5"/>
<protein>
    <recommendedName>
        <fullName evidence="5">5-formyltetrahydrofolate cyclo-ligase</fullName>
        <ecNumber evidence="5">6.3.3.2</ecNumber>
    </recommendedName>
</protein>
<dbReference type="InterPro" id="IPR002698">
    <property type="entry name" value="FTHF_cligase"/>
</dbReference>
<evidence type="ECO:0000256" key="4">
    <source>
        <dbReference type="PIRSR" id="PIRSR006806-1"/>
    </source>
</evidence>
<feature type="binding site" evidence="4">
    <location>
        <position position="52"/>
    </location>
    <ligand>
        <name>substrate</name>
    </ligand>
</feature>
<feature type="binding site" evidence="4">
    <location>
        <begin position="124"/>
        <end position="132"/>
    </location>
    <ligand>
        <name>ATP</name>
        <dbReference type="ChEBI" id="CHEBI:30616"/>
    </ligand>
</feature>
<comment type="cofactor">
    <cofactor evidence="5">
        <name>Mg(2+)</name>
        <dbReference type="ChEBI" id="CHEBI:18420"/>
    </cofactor>
</comment>
<comment type="similarity">
    <text evidence="1 5">Belongs to the 5-formyltetrahydrofolate cyclo-ligase family.</text>
</comment>
<dbReference type="Pfam" id="PF01812">
    <property type="entry name" value="5-FTHF_cyc-lig"/>
    <property type="match status" value="1"/>
</dbReference>
<reference evidence="6" key="2">
    <citation type="submission" date="2021-04" db="EMBL/GenBank/DDBJ databases">
        <authorList>
            <person name="Gilroy R."/>
        </authorList>
    </citation>
    <scope>NUCLEOTIDE SEQUENCE</scope>
    <source>
        <strain evidence="6">CHK192-19661</strain>
    </source>
</reference>
<dbReference type="InterPro" id="IPR024185">
    <property type="entry name" value="FTHF_cligase-like_sf"/>
</dbReference>
<dbReference type="EC" id="6.3.3.2" evidence="5"/>
<dbReference type="NCBIfam" id="TIGR02727">
    <property type="entry name" value="MTHFS_bact"/>
    <property type="match status" value="1"/>
</dbReference>
<dbReference type="EMBL" id="DXCF01000032">
    <property type="protein sequence ID" value="HIZ10080.1"/>
    <property type="molecule type" value="Genomic_DNA"/>
</dbReference>
<gene>
    <name evidence="6" type="ORF">H9726_06295</name>
</gene>
<accession>A0A9D2D7X5</accession>
<evidence type="ECO:0000256" key="3">
    <source>
        <dbReference type="ARBA" id="ARBA00022840"/>
    </source>
</evidence>
<evidence type="ECO:0000256" key="2">
    <source>
        <dbReference type="ARBA" id="ARBA00022741"/>
    </source>
</evidence>
<comment type="catalytic activity">
    <reaction evidence="5">
        <text>(6S)-5-formyl-5,6,7,8-tetrahydrofolate + ATP = (6R)-5,10-methenyltetrahydrofolate + ADP + phosphate</text>
        <dbReference type="Rhea" id="RHEA:10488"/>
        <dbReference type="ChEBI" id="CHEBI:30616"/>
        <dbReference type="ChEBI" id="CHEBI:43474"/>
        <dbReference type="ChEBI" id="CHEBI:57455"/>
        <dbReference type="ChEBI" id="CHEBI:57457"/>
        <dbReference type="ChEBI" id="CHEBI:456216"/>
        <dbReference type="EC" id="6.3.3.2"/>
    </reaction>
</comment>
<dbReference type="GO" id="GO:0035999">
    <property type="term" value="P:tetrahydrofolate interconversion"/>
    <property type="evidence" value="ECO:0007669"/>
    <property type="project" value="TreeGrafter"/>
</dbReference>
<name>A0A9D2D7X5_9FIRM</name>
<dbReference type="SUPFAM" id="SSF100950">
    <property type="entry name" value="NagB/RpiA/CoA transferase-like"/>
    <property type="match status" value="1"/>
</dbReference>
<dbReference type="GO" id="GO:0005524">
    <property type="term" value="F:ATP binding"/>
    <property type="evidence" value="ECO:0007669"/>
    <property type="project" value="UniProtKB-KW"/>
</dbReference>
<sequence length="189" mass="21022">MKDKSELRREMKALRAAADRPPMDAAIFENLFSLPLFAEGESYFLYNSVGSEADTSRIAAELLRRGKAVFFPRTEGKEMFPVRWTGGPLRPGAFGIGEPEGPPFAGVPQICLLPMLAADASFFRLGYGGGYYDRWLARARASGAQVRAIGICYHFQLADKLPAEPHDVPLDALVTDREIRIRKLTEETR</sequence>
<dbReference type="InterPro" id="IPR037171">
    <property type="entry name" value="NagB/RpiA_transferase-like"/>
</dbReference>
<evidence type="ECO:0000313" key="6">
    <source>
        <dbReference type="EMBL" id="HIZ10080.1"/>
    </source>
</evidence>
<dbReference type="PANTHER" id="PTHR23407">
    <property type="entry name" value="ATPASE INHIBITOR/5-FORMYLTETRAHYDROFOLATE CYCLO-LIGASE"/>
    <property type="match status" value="1"/>
</dbReference>
<feature type="binding site" evidence="4">
    <location>
        <begin position="4"/>
        <end position="8"/>
    </location>
    <ligand>
        <name>ATP</name>
        <dbReference type="ChEBI" id="CHEBI:30616"/>
    </ligand>
</feature>
<proteinExistence type="inferred from homology"/>
<dbReference type="GO" id="GO:0009396">
    <property type="term" value="P:folic acid-containing compound biosynthetic process"/>
    <property type="evidence" value="ECO:0007669"/>
    <property type="project" value="TreeGrafter"/>
</dbReference>
<dbReference type="GO" id="GO:0046872">
    <property type="term" value="F:metal ion binding"/>
    <property type="evidence" value="ECO:0007669"/>
    <property type="project" value="UniProtKB-KW"/>
</dbReference>
<keyword evidence="5" id="KW-0460">Magnesium</keyword>
<evidence type="ECO:0000256" key="5">
    <source>
        <dbReference type="RuleBase" id="RU361279"/>
    </source>
</evidence>
<dbReference type="PIRSF" id="PIRSF006806">
    <property type="entry name" value="FTHF_cligase"/>
    <property type="match status" value="1"/>
</dbReference>
<evidence type="ECO:0000256" key="1">
    <source>
        <dbReference type="ARBA" id="ARBA00010638"/>
    </source>
</evidence>
<dbReference type="Proteomes" id="UP000824025">
    <property type="component" value="Unassembled WGS sequence"/>
</dbReference>